<dbReference type="Proteomes" id="UP001372338">
    <property type="component" value="Unassembled WGS sequence"/>
</dbReference>
<dbReference type="PANTHER" id="PTHR33511">
    <property type="entry name" value="OS06G0632400 PROTEIN"/>
    <property type="match status" value="1"/>
</dbReference>
<accession>A0AAN9F605</accession>
<dbReference type="AlphaFoldDB" id="A0AAN9F605"/>
<gene>
    <name evidence="1" type="ORF">RIF29_22210</name>
</gene>
<organism evidence="1 2">
    <name type="scientific">Crotalaria pallida</name>
    <name type="common">Smooth rattlebox</name>
    <name type="synonym">Crotalaria striata</name>
    <dbReference type="NCBI Taxonomy" id="3830"/>
    <lineage>
        <taxon>Eukaryota</taxon>
        <taxon>Viridiplantae</taxon>
        <taxon>Streptophyta</taxon>
        <taxon>Embryophyta</taxon>
        <taxon>Tracheophyta</taxon>
        <taxon>Spermatophyta</taxon>
        <taxon>Magnoliopsida</taxon>
        <taxon>eudicotyledons</taxon>
        <taxon>Gunneridae</taxon>
        <taxon>Pentapetalae</taxon>
        <taxon>rosids</taxon>
        <taxon>fabids</taxon>
        <taxon>Fabales</taxon>
        <taxon>Fabaceae</taxon>
        <taxon>Papilionoideae</taxon>
        <taxon>50 kb inversion clade</taxon>
        <taxon>genistoids sensu lato</taxon>
        <taxon>core genistoids</taxon>
        <taxon>Crotalarieae</taxon>
        <taxon>Crotalaria</taxon>
    </lineage>
</organism>
<proteinExistence type="predicted"/>
<protein>
    <submittedName>
        <fullName evidence="1">Uncharacterized protein</fullName>
    </submittedName>
</protein>
<comment type="caution">
    <text evidence="1">The sequence shown here is derived from an EMBL/GenBank/DDBJ whole genome shotgun (WGS) entry which is preliminary data.</text>
</comment>
<keyword evidence="2" id="KW-1185">Reference proteome</keyword>
<sequence length="161" mass="18430">MVAIKMEMRWWSHGSNCGNCGKRPLLLFLGRIRLALGKLLVYVILEEINQRVTYTLTTTLYSLLNHSLLTMGGNKQKKSSSFKSVFNIFKSNNKHRGGGYGDAYYDDAPKAWTKVWPSDEDRGQWGVADPVIDMRATAFIAQYKKRVSESEIHWQAQPQQE</sequence>
<name>A0AAN9F605_CROPI</name>
<evidence type="ECO:0000313" key="1">
    <source>
        <dbReference type="EMBL" id="KAK7269481.1"/>
    </source>
</evidence>
<reference evidence="1 2" key="1">
    <citation type="submission" date="2024-01" db="EMBL/GenBank/DDBJ databases">
        <title>The genomes of 5 underutilized Papilionoideae crops provide insights into root nodulation and disease resistanc.</title>
        <authorList>
            <person name="Yuan L."/>
        </authorList>
    </citation>
    <scope>NUCLEOTIDE SEQUENCE [LARGE SCALE GENOMIC DNA]</scope>
    <source>
        <strain evidence="1">ZHUSHIDOU_FW_LH</strain>
        <tissue evidence="1">Leaf</tissue>
    </source>
</reference>
<dbReference type="EMBL" id="JAYWIO010000004">
    <property type="protein sequence ID" value="KAK7269481.1"/>
    <property type="molecule type" value="Genomic_DNA"/>
</dbReference>
<evidence type="ECO:0000313" key="2">
    <source>
        <dbReference type="Proteomes" id="UP001372338"/>
    </source>
</evidence>